<evidence type="ECO:0000313" key="2">
    <source>
        <dbReference type="Proteomes" id="UP000681425"/>
    </source>
</evidence>
<organism evidence="1 2">
    <name type="scientific">Sphingobium phenoxybenzoativorans</name>
    <dbReference type="NCBI Taxonomy" id="1592790"/>
    <lineage>
        <taxon>Bacteria</taxon>
        <taxon>Pseudomonadati</taxon>
        <taxon>Pseudomonadota</taxon>
        <taxon>Alphaproteobacteria</taxon>
        <taxon>Sphingomonadales</taxon>
        <taxon>Sphingomonadaceae</taxon>
        <taxon>Sphingobium</taxon>
    </lineage>
</organism>
<evidence type="ECO:0000313" key="1">
    <source>
        <dbReference type="EMBL" id="QUT04034.1"/>
    </source>
</evidence>
<dbReference type="KEGG" id="spph:KFK14_12845"/>
<accession>A0A975K341</accession>
<name>A0A975K341_9SPHN</name>
<dbReference type="RefSeq" id="WP_212607929.1">
    <property type="nucleotide sequence ID" value="NZ_CP073910.1"/>
</dbReference>
<sequence>MKPEERLSWARAAFDEVRDVPAVIFEDACRHARRTADHPAKIVPAIYGYKPRFDVVSALRRQMEQAQALLANIDALRIAQAGPLDDGEMMGIDELRDLMPSMRITAVAKGWARQSDLDALKQEEFPC</sequence>
<dbReference type="Proteomes" id="UP000681425">
    <property type="component" value="Chromosome"/>
</dbReference>
<gene>
    <name evidence="1" type="ORF">KFK14_12845</name>
</gene>
<reference evidence="1" key="1">
    <citation type="submission" date="2021-04" db="EMBL/GenBank/DDBJ databases">
        <title>Isolation of p-tert-butylphenol degrading bacteria Sphingobium phenoxybenzoativorans Tas13 from active sludge.</title>
        <authorList>
            <person name="Li Y."/>
        </authorList>
    </citation>
    <scope>NUCLEOTIDE SEQUENCE</scope>
    <source>
        <strain evidence="1">Tas13</strain>
    </source>
</reference>
<keyword evidence="2" id="KW-1185">Reference proteome</keyword>
<dbReference type="AlphaFoldDB" id="A0A975K341"/>
<dbReference type="EMBL" id="CP073910">
    <property type="protein sequence ID" value="QUT04034.1"/>
    <property type="molecule type" value="Genomic_DNA"/>
</dbReference>
<protein>
    <submittedName>
        <fullName evidence="1">Uncharacterized protein</fullName>
    </submittedName>
</protein>
<proteinExistence type="predicted"/>